<organism evidence="2 3">
    <name type="scientific">Corchorus olitorius</name>
    <dbReference type="NCBI Taxonomy" id="93759"/>
    <lineage>
        <taxon>Eukaryota</taxon>
        <taxon>Viridiplantae</taxon>
        <taxon>Streptophyta</taxon>
        <taxon>Embryophyta</taxon>
        <taxon>Tracheophyta</taxon>
        <taxon>Spermatophyta</taxon>
        <taxon>Magnoliopsida</taxon>
        <taxon>eudicotyledons</taxon>
        <taxon>Gunneridae</taxon>
        <taxon>Pentapetalae</taxon>
        <taxon>rosids</taxon>
        <taxon>malvids</taxon>
        <taxon>Malvales</taxon>
        <taxon>Malvaceae</taxon>
        <taxon>Grewioideae</taxon>
        <taxon>Apeibeae</taxon>
        <taxon>Corchorus</taxon>
    </lineage>
</organism>
<dbReference type="EMBL" id="AWUE01004493">
    <property type="protein sequence ID" value="OMP13358.1"/>
    <property type="molecule type" value="Genomic_DNA"/>
</dbReference>
<proteinExistence type="predicted"/>
<accession>A0A1R3L248</accession>
<gene>
    <name evidence="2" type="ORF">COLO4_01831</name>
</gene>
<sequence>MEQKAITKYIEDKIGGKARLLKISPIPDDSLGKAMRFTIIAAGFDLPGNSVYQRAVDEPLIQQSAPSRPTGTGNASGTTSKPAASNTSYGYGSYLQDSTPQAAFTPSVTSAASSLESTPEEMAETEIFFEAPAPVVAEEDVAKSLEKEIWREEDTSAGNARMIQEFIGKLDHPDQGWEADLETPAYIRQNIPLADLTVILRDIGNGMRGHTTDPCIVNTVAGLNHVSNAVRKMQFRCEFEVFEKAFQPYPVFHCQISRAGRHLSVAPVGILPSSYVRFKPRPEPGNGVHPGIAPTNGLIFQHERKFKPGRLPNESLLRSIGISIINRTTINGKRQGGKTKIQPGTHVLPFVDCILSERFLKTTTTQKKRDPDRQISGSGYYLFKTSNGGYYFRYL</sequence>
<reference evidence="3" key="1">
    <citation type="submission" date="2013-09" db="EMBL/GenBank/DDBJ databases">
        <title>Corchorus olitorius genome sequencing.</title>
        <authorList>
            <person name="Alam M."/>
            <person name="Haque M.S."/>
            <person name="Islam M.S."/>
            <person name="Emdad E.M."/>
            <person name="Islam M.M."/>
            <person name="Ahmed B."/>
            <person name="Halim A."/>
            <person name="Hossen Q.M.M."/>
            <person name="Hossain M.Z."/>
            <person name="Ahmed R."/>
            <person name="Khan M.M."/>
            <person name="Islam R."/>
            <person name="Rashid M.M."/>
            <person name="Khan S.A."/>
            <person name="Rahman M.S."/>
            <person name="Alam M."/>
            <person name="Yahiya A.S."/>
            <person name="Khan M.S."/>
            <person name="Azam M.S."/>
            <person name="Haque T."/>
            <person name="Lashkar M.Z.H."/>
            <person name="Akhand A.I."/>
            <person name="Morshed G."/>
            <person name="Roy S."/>
            <person name="Uddin K.S."/>
            <person name="Rabeya T."/>
            <person name="Hossain A.S."/>
            <person name="Chowdhury A."/>
            <person name="Snigdha A.R."/>
            <person name="Mortoza M.S."/>
            <person name="Matin S.A."/>
            <person name="Hoque S.M.E."/>
            <person name="Islam M.K."/>
            <person name="Roy D.K."/>
            <person name="Haider R."/>
            <person name="Moosa M.M."/>
            <person name="Elias S.M."/>
            <person name="Hasan A.M."/>
            <person name="Jahan S."/>
            <person name="Shafiuddin M."/>
            <person name="Mahmood N."/>
            <person name="Shommy N.S."/>
        </authorList>
    </citation>
    <scope>NUCLEOTIDE SEQUENCE [LARGE SCALE GENOMIC DNA]</scope>
    <source>
        <strain evidence="3">cv. O-4</strain>
    </source>
</reference>
<name>A0A1R3L248_9ROSI</name>
<evidence type="ECO:0000313" key="2">
    <source>
        <dbReference type="EMBL" id="OMP13358.1"/>
    </source>
</evidence>
<dbReference type="AlphaFoldDB" id="A0A1R3L248"/>
<comment type="caution">
    <text evidence="2">The sequence shown here is derived from an EMBL/GenBank/DDBJ whole genome shotgun (WGS) entry which is preliminary data.</text>
</comment>
<evidence type="ECO:0000256" key="1">
    <source>
        <dbReference type="SAM" id="MobiDB-lite"/>
    </source>
</evidence>
<protein>
    <submittedName>
        <fullName evidence="2">Uncharacterized protein</fullName>
    </submittedName>
</protein>
<dbReference type="Proteomes" id="UP000187203">
    <property type="component" value="Unassembled WGS sequence"/>
</dbReference>
<feature type="region of interest" description="Disordered" evidence="1">
    <location>
        <begin position="61"/>
        <end position="84"/>
    </location>
</feature>
<evidence type="ECO:0000313" key="3">
    <source>
        <dbReference type="Proteomes" id="UP000187203"/>
    </source>
</evidence>
<keyword evidence="3" id="KW-1185">Reference proteome</keyword>